<dbReference type="InterPro" id="IPR016655">
    <property type="entry name" value="PFD3"/>
</dbReference>
<dbReference type="Proteomes" id="UP000019763">
    <property type="component" value="Unassembled WGS sequence"/>
</dbReference>
<sequence length="195" mass="21979">MTTNVPAAGARGTVQIPTERLLEINPESTRNIPKARFYEDISQVVEGKLELVGPTLTAYDEIHGKFKLMTSSLNDQLVTLEEREGHLKEALDVIRGAKTRKTNTETLYKVADCLYTRARVTEPQKCFLWLGSNVMMEYTPEEAEAVVGKNLATTKENIEDILENILALRSETTVIEASISRLHNYGVYLRKQHNV</sequence>
<dbReference type="InterPro" id="IPR009053">
    <property type="entry name" value="Prefoldin"/>
</dbReference>
<reference evidence="3" key="1">
    <citation type="submission" date="2013-12" db="EMBL/GenBank/DDBJ databases">
        <authorList>
            <person name="Omoto C.K."/>
            <person name="Sibley D."/>
            <person name="Venepally P."/>
            <person name="Hadjithomas M."/>
            <person name="Karamycheva S."/>
            <person name="Brunk B."/>
            <person name="Roos D."/>
            <person name="Caler E."/>
            <person name="Lorenzi H."/>
        </authorList>
    </citation>
    <scope>NUCLEOTIDE SEQUENCE</scope>
</reference>
<dbReference type="Pfam" id="PF02996">
    <property type="entry name" value="Prefoldin"/>
    <property type="match status" value="1"/>
</dbReference>
<proteinExistence type="inferred from homology"/>
<evidence type="ECO:0000256" key="1">
    <source>
        <dbReference type="ARBA" id="ARBA00010048"/>
    </source>
</evidence>
<dbReference type="SUPFAM" id="SSF46579">
    <property type="entry name" value="Prefoldin"/>
    <property type="match status" value="1"/>
</dbReference>
<dbReference type="CDD" id="cd23156">
    <property type="entry name" value="Prefoldin_3"/>
    <property type="match status" value="1"/>
</dbReference>
<dbReference type="PANTHER" id="PTHR12409">
    <property type="entry name" value="PREFOLDIN SUBUNIT 3"/>
    <property type="match status" value="1"/>
</dbReference>
<dbReference type="EMBL" id="AFNH02000450">
    <property type="protein sequence ID" value="EZG69200.1"/>
    <property type="molecule type" value="Genomic_DNA"/>
</dbReference>
<dbReference type="GO" id="GO:0007021">
    <property type="term" value="P:tubulin complex assembly"/>
    <property type="evidence" value="ECO:0007669"/>
    <property type="project" value="TreeGrafter"/>
</dbReference>
<dbReference type="GO" id="GO:0005737">
    <property type="term" value="C:cytoplasm"/>
    <property type="evidence" value="ECO:0007669"/>
    <property type="project" value="TreeGrafter"/>
</dbReference>
<dbReference type="OrthoDB" id="6375174at2759"/>
<dbReference type="InterPro" id="IPR004127">
    <property type="entry name" value="Prefoldin_subunit_alpha"/>
</dbReference>
<dbReference type="Gene3D" id="1.10.287.370">
    <property type="match status" value="1"/>
</dbReference>
<dbReference type="VEuPathDB" id="CryptoDB:GNI_059150"/>
<dbReference type="GO" id="GO:0006457">
    <property type="term" value="P:protein folding"/>
    <property type="evidence" value="ECO:0007669"/>
    <property type="project" value="InterPro"/>
</dbReference>
<name>A0A023B8K7_GRENI</name>
<dbReference type="RefSeq" id="XP_011134460.1">
    <property type="nucleotide sequence ID" value="XM_011136158.1"/>
</dbReference>
<protein>
    <submittedName>
        <fullName evidence="3">Prefoldin subunit 3</fullName>
    </submittedName>
</protein>
<gene>
    <name evidence="3" type="ORF">GNI_059150</name>
</gene>
<keyword evidence="4" id="KW-1185">Reference proteome</keyword>
<dbReference type="GO" id="GO:0007017">
    <property type="term" value="P:microtubule-based process"/>
    <property type="evidence" value="ECO:0007669"/>
    <property type="project" value="TreeGrafter"/>
</dbReference>
<dbReference type="OMA" id="YNYDVHQ"/>
<dbReference type="eggNOG" id="KOG3313">
    <property type="taxonomic scope" value="Eukaryota"/>
</dbReference>
<keyword evidence="2" id="KW-0143">Chaperone</keyword>
<evidence type="ECO:0000313" key="3">
    <source>
        <dbReference type="EMBL" id="EZG69200.1"/>
    </source>
</evidence>
<comment type="caution">
    <text evidence="3">The sequence shown here is derived from an EMBL/GenBank/DDBJ whole genome shotgun (WGS) entry which is preliminary data.</text>
</comment>
<dbReference type="AlphaFoldDB" id="A0A023B8K7"/>
<evidence type="ECO:0000256" key="2">
    <source>
        <dbReference type="ARBA" id="ARBA00023186"/>
    </source>
</evidence>
<dbReference type="GO" id="GO:0015631">
    <property type="term" value="F:tubulin binding"/>
    <property type="evidence" value="ECO:0007669"/>
    <property type="project" value="TreeGrafter"/>
</dbReference>
<organism evidence="3 4">
    <name type="scientific">Gregarina niphandrodes</name>
    <name type="common">Septate eugregarine</name>
    <dbReference type="NCBI Taxonomy" id="110365"/>
    <lineage>
        <taxon>Eukaryota</taxon>
        <taxon>Sar</taxon>
        <taxon>Alveolata</taxon>
        <taxon>Apicomplexa</taxon>
        <taxon>Conoidasida</taxon>
        <taxon>Gregarinasina</taxon>
        <taxon>Eugregarinorida</taxon>
        <taxon>Gregarinidae</taxon>
        <taxon>Gregarina</taxon>
    </lineage>
</organism>
<accession>A0A023B8K7</accession>
<evidence type="ECO:0000313" key="4">
    <source>
        <dbReference type="Proteomes" id="UP000019763"/>
    </source>
</evidence>
<dbReference type="PANTHER" id="PTHR12409:SF0">
    <property type="entry name" value="PREFOLDIN SUBUNIT 3"/>
    <property type="match status" value="1"/>
</dbReference>
<dbReference type="GO" id="GO:0016272">
    <property type="term" value="C:prefoldin complex"/>
    <property type="evidence" value="ECO:0007669"/>
    <property type="project" value="InterPro"/>
</dbReference>
<dbReference type="GeneID" id="22912161"/>
<comment type="similarity">
    <text evidence="1">Belongs to the prefoldin subunit alpha family.</text>
</comment>